<organism evidence="1 2">
    <name type="scientific">Legionella beliardensis</name>
    <dbReference type="NCBI Taxonomy" id="91822"/>
    <lineage>
        <taxon>Bacteria</taxon>
        <taxon>Pseudomonadati</taxon>
        <taxon>Pseudomonadota</taxon>
        <taxon>Gammaproteobacteria</taxon>
        <taxon>Legionellales</taxon>
        <taxon>Legionellaceae</taxon>
        <taxon>Legionella</taxon>
    </lineage>
</organism>
<dbReference type="Pfam" id="PF04199">
    <property type="entry name" value="Cyclase"/>
    <property type="match status" value="1"/>
</dbReference>
<dbReference type="GO" id="GO:0004061">
    <property type="term" value="F:arylformamidase activity"/>
    <property type="evidence" value="ECO:0007669"/>
    <property type="project" value="UniProtKB-EC"/>
</dbReference>
<dbReference type="Proteomes" id="UP000254968">
    <property type="component" value="Unassembled WGS sequence"/>
</dbReference>
<dbReference type="EMBL" id="UGNV01000001">
    <property type="protein sequence ID" value="STX29921.1"/>
    <property type="molecule type" value="Genomic_DNA"/>
</dbReference>
<dbReference type="PANTHER" id="PTHR31118:SF12">
    <property type="entry name" value="CYCLASE-LIKE PROTEIN 2"/>
    <property type="match status" value="1"/>
</dbReference>
<evidence type="ECO:0000313" key="1">
    <source>
        <dbReference type="EMBL" id="STX29921.1"/>
    </source>
</evidence>
<dbReference type="PANTHER" id="PTHR31118">
    <property type="entry name" value="CYCLASE-LIKE PROTEIN 2"/>
    <property type="match status" value="1"/>
</dbReference>
<dbReference type="Gene3D" id="3.50.30.50">
    <property type="entry name" value="Putative cyclase"/>
    <property type="match status" value="1"/>
</dbReference>
<dbReference type="OrthoDB" id="7067800at2"/>
<keyword evidence="1" id="KW-0378">Hydrolase</keyword>
<keyword evidence="2" id="KW-1185">Reference proteome</keyword>
<name>A0A378I5H9_9GAMM</name>
<evidence type="ECO:0000313" key="2">
    <source>
        <dbReference type="Proteomes" id="UP000254968"/>
    </source>
</evidence>
<accession>A0A378I5H9</accession>
<dbReference type="SUPFAM" id="SSF102198">
    <property type="entry name" value="Putative cyclase"/>
    <property type="match status" value="1"/>
</dbReference>
<dbReference type="InterPro" id="IPR007325">
    <property type="entry name" value="KFase/CYL"/>
</dbReference>
<proteinExistence type="predicted"/>
<dbReference type="AlphaFoldDB" id="A0A378I5H9"/>
<dbReference type="GO" id="GO:0019441">
    <property type="term" value="P:L-tryptophan catabolic process to kynurenine"/>
    <property type="evidence" value="ECO:0007669"/>
    <property type="project" value="InterPro"/>
</dbReference>
<dbReference type="InterPro" id="IPR037175">
    <property type="entry name" value="KFase_sf"/>
</dbReference>
<reference evidence="1 2" key="1">
    <citation type="submission" date="2018-06" db="EMBL/GenBank/DDBJ databases">
        <authorList>
            <consortium name="Pathogen Informatics"/>
            <person name="Doyle S."/>
        </authorList>
    </citation>
    <scope>NUCLEOTIDE SEQUENCE [LARGE SCALE GENOMIC DNA]</scope>
    <source>
        <strain evidence="1 2">NCTC13315</strain>
    </source>
</reference>
<gene>
    <name evidence="1" type="primary">kynB</name>
    <name evidence="1" type="ORF">NCTC13315_02481</name>
</gene>
<protein>
    <submittedName>
        <fullName evidence="1">Metal-dependent hydrolase</fullName>
        <ecNumber evidence="1">3.5.1.9</ecNumber>
    </submittedName>
</protein>
<dbReference type="EC" id="3.5.1.9" evidence="1"/>
<sequence length="233" mass="25631">MSHFPFQLIDLTHILTPNVPCWEGDCGFSQTITSDYLEDSSVSFRIQKMHHYAGIGTHIDAPAHCVRNGKTIELIKLEDLCAPCCVIDVSAGIDERYVLSVEDVLQFERQYGQIKKGSFVLIYTGWSAFWPEPLRYRNDLSFPCVSHEAALLLLQRDIVGLGIDTLSADLPESGFPVHQAILGAGKYLIENIANASQLPTVGAYILALPMLAAGATEAPLRLIALVSITEPFK</sequence>
<dbReference type="RefSeq" id="WP_115303584.1">
    <property type="nucleotide sequence ID" value="NZ_CAAAHO010000005.1"/>
</dbReference>